<accession>A0A975GTA7</accession>
<dbReference type="KEGG" id="dmm:dnm_088770"/>
<dbReference type="Proteomes" id="UP000663722">
    <property type="component" value="Chromosome"/>
</dbReference>
<keyword evidence="4" id="KW-1185">Reference proteome</keyword>
<dbReference type="AlphaFoldDB" id="A0A975GTA7"/>
<feature type="transmembrane region" description="Helical" evidence="1">
    <location>
        <begin position="46"/>
        <end position="66"/>
    </location>
</feature>
<evidence type="ECO:0000259" key="2">
    <source>
        <dbReference type="Pfam" id="PF14341"/>
    </source>
</evidence>
<keyword evidence="1" id="KW-0472">Membrane</keyword>
<organism evidence="3 4">
    <name type="scientific">Desulfonema magnum</name>
    <dbReference type="NCBI Taxonomy" id="45655"/>
    <lineage>
        <taxon>Bacteria</taxon>
        <taxon>Pseudomonadati</taxon>
        <taxon>Thermodesulfobacteriota</taxon>
        <taxon>Desulfobacteria</taxon>
        <taxon>Desulfobacterales</taxon>
        <taxon>Desulfococcaceae</taxon>
        <taxon>Desulfonema</taxon>
    </lineage>
</organism>
<evidence type="ECO:0000313" key="4">
    <source>
        <dbReference type="Proteomes" id="UP000663722"/>
    </source>
</evidence>
<dbReference type="InterPro" id="IPR025746">
    <property type="entry name" value="PilX_N_dom"/>
</dbReference>
<reference evidence="3" key="1">
    <citation type="journal article" date="2021" name="Microb. Physiol.">
        <title>Proteogenomic Insights into the Physiology of Marine, Sulfate-Reducing, Filamentous Desulfonema limicola and Desulfonema magnum.</title>
        <authorList>
            <person name="Schnaars V."/>
            <person name="Wohlbrand L."/>
            <person name="Scheve S."/>
            <person name="Hinrichs C."/>
            <person name="Reinhardt R."/>
            <person name="Rabus R."/>
        </authorList>
    </citation>
    <scope>NUCLEOTIDE SEQUENCE</scope>
    <source>
        <strain evidence="3">4be13</strain>
    </source>
</reference>
<protein>
    <submittedName>
        <fullName evidence="3">PilX N-terminal domain-containing protein</fullName>
    </submittedName>
</protein>
<proteinExistence type="predicted"/>
<name>A0A975GTA7_9BACT</name>
<evidence type="ECO:0000313" key="3">
    <source>
        <dbReference type="EMBL" id="QTA92787.1"/>
    </source>
</evidence>
<sequence length="218" mass="23610">MLRICRPHGAWPGTCKPAATNMPPLQGLNSEITTMKKLDFLTNEDGFVLVVAMIMLVFLSLLGVAATNTSSLEIQIAANERTYKKNFYKAEAALREAMQKINSNDWTVSGVDFVVSPKDLGVEEFLIDGTLIDIKKDQVMKAWLLNEANHEKASISNFAGYAAIGPIGSSGMGIGAGNLIQGVQSITFLVFGFYHKDSEPDRGEVIVDAGLRIIRSAG</sequence>
<dbReference type="EMBL" id="CP061800">
    <property type="protein sequence ID" value="QTA92787.1"/>
    <property type="molecule type" value="Genomic_DNA"/>
</dbReference>
<keyword evidence="1" id="KW-0812">Transmembrane</keyword>
<keyword evidence="1" id="KW-1133">Transmembrane helix</keyword>
<dbReference type="Pfam" id="PF14341">
    <property type="entry name" value="PilX_N"/>
    <property type="match status" value="1"/>
</dbReference>
<evidence type="ECO:0000256" key="1">
    <source>
        <dbReference type="SAM" id="Phobius"/>
    </source>
</evidence>
<feature type="domain" description="Type 4 fimbrial biogenesis protein PilX N-terminal" evidence="2">
    <location>
        <begin position="46"/>
        <end position="95"/>
    </location>
</feature>
<gene>
    <name evidence="3" type="ORF">dnm_088770</name>
</gene>